<reference evidence="1 2" key="2">
    <citation type="journal article" date="2009" name="PLoS ONE">
        <title>An integrated genetic and cytogenetic map of the cucumber genome.</title>
        <authorList>
            <person name="Ren Y."/>
            <person name="Zhang Z."/>
            <person name="Liu J."/>
            <person name="Staub J.E."/>
            <person name="Han Y."/>
            <person name="Cheng Z."/>
            <person name="Li X."/>
            <person name="Lu J."/>
            <person name="Miao H."/>
            <person name="Kang H."/>
            <person name="Xie B."/>
            <person name="Gu X."/>
            <person name="Wang X."/>
            <person name="Du Y."/>
            <person name="Jin W."/>
            <person name="Huang S."/>
        </authorList>
    </citation>
    <scope>NUCLEOTIDE SEQUENCE [LARGE SCALE GENOMIC DNA]</scope>
    <source>
        <strain evidence="2">cv. 9930</strain>
    </source>
</reference>
<reference evidence="1 2" key="1">
    <citation type="journal article" date="2009" name="Nat. Genet.">
        <title>The genome of the cucumber, Cucumis sativus L.</title>
        <authorList>
            <person name="Huang S."/>
            <person name="Li R."/>
            <person name="Zhang Z."/>
            <person name="Li L."/>
            <person name="Gu X."/>
            <person name="Fan W."/>
            <person name="Lucas W.J."/>
            <person name="Wang X."/>
            <person name="Xie B."/>
            <person name="Ni P."/>
            <person name="Ren Y."/>
            <person name="Zhu H."/>
            <person name="Li J."/>
            <person name="Lin K."/>
            <person name="Jin W."/>
            <person name="Fei Z."/>
            <person name="Li G."/>
            <person name="Staub J."/>
            <person name="Kilian A."/>
            <person name="van der Vossen E.A."/>
            <person name="Wu Y."/>
            <person name="Guo J."/>
            <person name="He J."/>
            <person name="Jia Z."/>
            <person name="Ren Y."/>
            <person name="Tian G."/>
            <person name="Lu Y."/>
            <person name="Ruan J."/>
            <person name="Qian W."/>
            <person name="Wang M."/>
            <person name="Huang Q."/>
            <person name="Li B."/>
            <person name="Xuan Z."/>
            <person name="Cao J."/>
            <person name="Asan"/>
            <person name="Wu Z."/>
            <person name="Zhang J."/>
            <person name="Cai Q."/>
            <person name="Bai Y."/>
            <person name="Zhao B."/>
            <person name="Han Y."/>
            <person name="Li Y."/>
            <person name="Li X."/>
            <person name="Wang S."/>
            <person name="Shi Q."/>
            <person name="Liu S."/>
            <person name="Cho W.K."/>
            <person name="Kim J.Y."/>
            <person name="Xu Y."/>
            <person name="Heller-Uszynska K."/>
            <person name="Miao H."/>
            <person name="Cheng Z."/>
            <person name="Zhang S."/>
            <person name="Wu J."/>
            <person name="Yang Y."/>
            <person name="Kang H."/>
            <person name="Li M."/>
            <person name="Liang H."/>
            <person name="Ren X."/>
            <person name="Shi Z."/>
            <person name="Wen M."/>
            <person name="Jian M."/>
            <person name="Yang H."/>
            <person name="Zhang G."/>
            <person name="Yang Z."/>
            <person name="Chen R."/>
            <person name="Liu S."/>
            <person name="Li J."/>
            <person name="Ma L."/>
            <person name="Liu H."/>
            <person name="Zhou Y."/>
            <person name="Zhao J."/>
            <person name="Fang X."/>
            <person name="Li G."/>
            <person name="Fang L."/>
            <person name="Li Y."/>
            <person name="Liu D."/>
            <person name="Zheng H."/>
            <person name="Zhang Y."/>
            <person name="Qin N."/>
            <person name="Li Z."/>
            <person name="Yang G."/>
            <person name="Yang S."/>
            <person name="Bolund L."/>
            <person name="Kristiansen K."/>
            <person name="Zheng H."/>
            <person name="Li S."/>
            <person name="Zhang X."/>
            <person name="Yang H."/>
            <person name="Wang J."/>
            <person name="Sun R."/>
            <person name="Zhang B."/>
            <person name="Jiang S."/>
            <person name="Wang J."/>
            <person name="Du Y."/>
            <person name="Li S."/>
        </authorList>
    </citation>
    <scope>NUCLEOTIDE SEQUENCE [LARGE SCALE GENOMIC DNA]</scope>
    <source>
        <strain evidence="2">cv. 9930</strain>
    </source>
</reference>
<dbReference type="AlphaFoldDB" id="A0A0A0L5J5"/>
<gene>
    <name evidence="1" type="ORF">Csa_3G147220</name>
</gene>
<dbReference type="Gramene" id="KGN56988">
    <property type="protein sequence ID" value="KGN56988"/>
    <property type="gene ID" value="Csa_3G147220"/>
</dbReference>
<evidence type="ECO:0000313" key="1">
    <source>
        <dbReference type="EMBL" id="KGN56988.1"/>
    </source>
</evidence>
<dbReference type="Proteomes" id="UP000029981">
    <property type="component" value="Chromosome 3"/>
</dbReference>
<proteinExistence type="predicted"/>
<keyword evidence="2" id="KW-1185">Reference proteome</keyword>
<evidence type="ECO:0000313" key="2">
    <source>
        <dbReference type="Proteomes" id="UP000029981"/>
    </source>
</evidence>
<accession>A0A0A0L5J5</accession>
<sequence>MASNFSFKTVGVLLVFCLPHWMLGKLYGIGKVLLTALNTRCIARAPRIHSLGILLDGKNSSRAVSSLISFAVCIVERAVLHIMENINPV</sequence>
<protein>
    <submittedName>
        <fullName evidence="1">Uncharacterized protein</fullName>
    </submittedName>
</protein>
<organism evidence="1 2">
    <name type="scientific">Cucumis sativus</name>
    <name type="common">Cucumber</name>
    <dbReference type="NCBI Taxonomy" id="3659"/>
    <lineage>
        <taxon>Eukaryota</taxon>
        <taxon>Viridiplantae</taxon>
        <taxon>Streptophyta</taxon>
        <taxon>Embryophyta</taxon>
        <taxon>Tracheophyta</taxon>
        <taxon>Spermatophyta</taxon>
        <taxon>Magnoliopsida</taxon>
        <taxon>eudicotyledons</taxon>
        <taxon>Gunneridae</taxon>
        <taxon>Pentapetalae</taxon>
        <taxon>rosids</taxon>
        <taxon>fabids</taxon>
        <taxon>Cucurbitales</taxon>
        <taxon>Cucurbitaceae</taxon>
        <taxon>Benincaseae</taxon>
        <taxon>Cucumis</taxon>
    </lineage>
</organism>
<reference evidence="1 2" key="4">
    <citation type="journal article" date="2011" name="BMC Genomics">
        <title>RNA-Seq improves annotation of protein-coding genes in the cucumber genome.</title>
        <authorList>
            <person name="Li Z."/>
            <person name="Zhang Z."/>
            <person name="Yan P."/>
            <person name="Huang S."/>
            <person name="Fei Z."/>
            <person name="Lin K."/>
        </authorList>
    </citation>
    <scope>NUCLEOTIDE SEQUENCE [LARGE SCALE GENOMIC DNA]</scope>
    <source>
        <strain evidence="2">cv. 9930</strain>
    </source>
</reference>
<reference evidence="1 2" key="3">
    <citation type="journal article" date="2010" name="BMC Genomics">
        <title>Transcriptome sequencing and comparative analysis of cucumber flowers with different sex types.</title>
        <authorList>
            <person name="Guo S."/>
            <person name="Zheng Y."/>
            <person name="Joung J.G."/>
            <person name="Liu S."/>
            <person name="Zhang Z."/>
            <person name="Crasta O.R."/>
            <person name="Sobral B.W."/>
            <person name="Xu Y."/>
            <person name="Huang S."/>
            <person name="Fei Z."/>
        </authorList>
    </citation>
    <scope>NUCLEOTIDE SEQUENCE [LARGE SCALE GENOMIC DNA]</scope>
    <source>
        <strain evidence="2">cv. 9930</strain>
    </source>
</reference>
<name>A0A0A0L5J5_CUCSA</name>
<dbReference type="EMBL" id="CM002924">
    <property type="protein sequence ID" value="KGN56988.1"/>
    <property type="molecule type" value="Genomic_DNA"/>
</dbReference>